<proteinExistence type="predicted"/>
<comment type="caution">
    <text evidence="2">The sequence shown here is derived from an EMBL/GenBank/DDBJ whole genome shotgun (WGS) entry which is preliminary data.</text>
</comment>
<sequence>MGTGEELAPPWLPRVVRGDQGRLSPMDCPSFRSRRHLFLHLAFDSYPHFLFCAIVPSTSPAVLYFFLFPFGVWDRIDPLYCVCCKRRLTQCATRELPLSGTSATSLSLHLALLLSSLPFLRYRSVHFSSYYPLLLSTVALRCWE</sequence>
<accession>A0AAV4BL20</accession>
<feature type="transmembrane region" description="Helical" evidence="1">
    <location>
        <begin position="46"/>
        <end position="67"/>
    </location>
</feature>
<dbReference type="Proteomes" id="UP000735302">
    <property type="component" value="Unassembled WGS sequence"/>
</dbReference>
<keyword evidence="1" id="KW-0812">Transmembrane</keyword>
<dbReference type="EMBL" id="BLXT01005065">
    <property type="protein sequence ID" value="GFO19513.1"/>
    <property type="molecule type" value="Genomic_DNA"/>
</dbReference>
<evidence type="ECO:0000256" key="1">
    <source>
        <dbReference type="SAM" id="Phobius"/>
    </source>
</evidence>
<evidence type="ECO:0000313" key="3">
    <source>
        <dbReference type="Proteomes" id="UP000735302"/>
    </source>
</evidence>
<keyword evidence="3" id="KW-1185">Reference proteome</keyword>
<name>A0AAV4BL20_9GAST</name>
<dbReference type="AlphaFoldDB" id="A0AAV4BL20"/>
<gene>
    <name evidence="2" type="ORF">PoB_004601800</name>
</gene>
<organism evidence="2 3">
    <name type="scientific">Plakobranchus ocellatus</name>
    <dbReference type="NCBI Taxonomy" id="259542"/>
    <lineage>
        <taxon>Eukaryota</taxon>
        <taxon>Metazoa</taxon>
        <taxon>Spiralia</taxon>
        <taxon>Lophotrochozoa</taxon>
        <taxon>Mollusca</taxon>
        <taxon>Gastropoda</taxon>
        <taxon>Heterobranchia</taxon>
        <taxon>Euthyneura</taxon>
        <taxon>Panpulmonata</taxon>
        <taxon>Sacoglossa</taxon>
        <taxon>Placobranchoidea</taxon>
        <taxon>Plakobranchidae</taxon>
        <taxon>Plakobranchus</taxon>
    </lineage>
</organism>
<protein>
    <submittedName>
        <fullName evidence="2">Uncharacterized protein</fullName>
    </submittedName>
</protein>
<reference evidence="2 3" key="1">
    <citation type="journal article" date="2021" name="Elife">
        <title>Chloroplast acquisition without the gene transfer in kleptoplastic sea slugs, Plakobranchus ocellatus.</title>
        <authorList>
            <person name="Maeda T."/>
            <person name="Takahashi S."/>
            <person name="Yoshida T."/>
            <person name="Shimamura S."/>
            <person name="Takaki Y."/>
            <person name="Nagai Y."/>
            <person name="Toyoda A."/>
            <person name="Suzuki Y."/>
            <person name="Arimoto A."/>
            <person name="Ishii H."/>
            <person name="Satoh N."/>
            <person name="Nishiyama T."/>
            <person name="Hasebe M."/>
            <person name="Maruyama T."/>
            <person name="Minagawa J."/>
            <person name="Obokata J."/>
            <person name="Shigenobu S."/>
        </authorList>
    </citation>
    <scope>NUCLEOTIDE SEQUENCE [LARGE SCALE GENOMIC DNA]</scope>
</reference>
<evidence type="ECO:0000313" key="2">
    <source>
        <dbReference type="EMBL" id="GFO19513.1"/>
    </source>
</evidence>
<keyword evidence="1" id="KW-1133">Transmembrane helix</keyword>
<keyword evidence="1" id="KW-0472">Membrane</keyword>